<dbReference type="EMBL" id="NHOA01000149">
    <property type="protein sequence ID" value="PHQ37535.1"/>
    <property type="molecule type" value="Genomic_DNA"/>
</dbReference>
<evidence type="ECO:0000313" key="7">
    <source>
        <dbReference type="EMBL" id="PHQ37535.1"/>
    </source>
</evidence>
<feature type="domain" description="PUA" evidence="6">
    <location>
        <begin position="548"/>
        <end position="615"/>
    </location>
</feature>
<dbReference type="InterPro" id="IPR036511">
    <property type="entry name" value="TGT-like_sf"/>
</dbReference>
<gene>
    <name evidence="7" type="ORF">DJ69_16120</name>
</gene>
<accession>A0A2G1WEZ3</accession>
<dbReference type="InterPro" id="IPR036974">
    <property type="entry name" value="PUA_sf"/>
</dbReference>
<dbReference type="PANTHER" id="PTHR46499:SF2">
    <property type="entry name" value="ARCHAEOSINE SYNTHASE"/>
    <property type="match status" value="1"/>
</dbReference>
<feature type="region of interest" description="Disordered" evidence="5">
    <location>
        <begin position="473"/>
        <end position="492"/>
    </location>
</feature>
<comment type="caution">
    <text evidence="7">The sequence shown here is derived from an EMBL/GenBank/DDBJ whole genome shotgun (WGS) entry which is preliminary data.</text>
</comment>
<dbReference type="InterPro" id="IPR038250">
    <property type="entry name" value="TGT_C2_sf"/>
</dbReference>
<dbReference type="Gene3D" id="3.20.20.105">
    <property type="entry name" value="Queuine tRNA-ribosyltransferase-like"/>
    <property type="match status" value="1"/>
</dbReference>
<dbReference type="InterPro" id="IPR050076">
    <property type="entry name" value="ArchSynthase1/Queuine_TRR"/>
</dbReference>
<evidence type="ECO:0000256" key="5">
    <source>
        <dbReference type="SAM" id="MobiDB-lite"/>
    </source>
</evidence>
<evidence type="ECO:0000256" key="3">
    <source>
        <dbReference type="ARBA" id="ARBA00022694"/>
    </source>
</evidence>
<dbReference type="InterPro" id="IPR015947">
    <property type="entry name" value="PUA-like_sf"/>
</dbReference>
<dbReference type="GO" id="GO:0002099">
    <property type="term" value="P:tRNA wobble guanine modification"/>
    <property type="evidence" value="ECO:0007669"/>
    <property type="project" value="TreeGrafter"/>
</dbReference>
<keyword evidence="4" id="KW-0175">Coiled coil</keyword>
<keyword evidence="8" id="KW-1185">Reference proteome</keyword>
<dbReference type="CDD" id="cd21149">
    <property type="entry name" value="PUA_archaeosine_TGT"/>
    <property type="match status" value="1"/>
</dbReference>
<dbReference type="NCBIfam" id="TIGR00451">
    <property type="entry name" value="unchar_dom_2"/>
    <property type="match status" value="1"/>
</dbReference>
<dbReference type="SUPFAM" id="SSF51713">
    <property type="entry name" value="tRNA-guanine transglycosylase"/>
    <property type="match status" value="1"/>
</dbReference>
<evidence type="ECO:0000256" key="1">
    <source>
        <dbReference type="ARBA" id="ARBA00005030"/>
    </source>
</evidence>
<protein>
    <submittedName>
        <fullName evidence="7">tRNA-ribosyltransferase</fullName>
    </submittedName>
</protein>
<evidence type="ECO:0000256" key="4">
    <source>
        <dbReference type="SAM" id="Coils"/>
    </source>
</evidence>
<dbReference type="SUPFAM" id="SSF52141">
    <property type="entry name" value="Uracil-DNA glycosylase-like"/>
    <property type="match status" value="1"/>
</dbReference>
<dbReference type="Pfam" id="PF14810">
    <property type="entry name" value="TGT_C2"/>
    <property type="match status" value="1"/>
</dbReference>
<dbReference type="UniPathway" id="UPA00393"/>
<dbReference type="InterPro" id="IPR029402">
    <property type="entry name" value="TGT_C2"/>
</dbReference>
<dbReference type="Pfam" id="PF01702">
    <property type="entry name" value="TGT"/>
    <property type="match status" value="1"/>
</dbReference>
<organism evidence="7 8">
    <name type="scientific">Halorubrum persicum</name>
    <dbReference type="NCBI Taxonomy" id="1383844"/>
    <lineage>
        <taxon>Archaea</taxon>
        <taxon>Methanobacteriati</taxon>
        <taxon>Methanobacteriota</taxon>
        <taxon>Stenosarchaea group</taxon>
        <taxon>Halobacteria</taxon>
        <taxon>Halobacteriales</taxon>
        <taxon>Haloferacaceae</taxon>
        <taxon>Halorubrum</taxon>
    </lineage>
</organism>
<dbReference type="InterPro" id="IPR040777">
    <property type="entry name" value="DUF5591"/>
</dbReference>
<proteinExistence type="inferred from homology"/>
<dbReference type="AlphaFoldDB" id="A0A2G1WEZ3"/>
<dbReference type="PANTHER" id="PTHR46499">
    <property type="entry name" value="QUEUINE TRNA-RIBOSYLTRANSFERASE"/>
    <property type="match status" value="1"/>
</dbReference>
<dbReference type="Pfam" id="PF17884">
    <property type="entry name" value="DUF5591"/>
    <property type="match status" value="1"/>
</dbReference>
<feature type="coiled-coil region" evidence="4">
    <location>
        <begin position="204"/>
        <end position="231"/>
    </location>
</feature>
<name>A0A2G1WEZ3_9EURY</name>
<dbReference type="InterPro" id="IPR036895">
    <property type="entry name" value="Uracil-DNA_glycosylase-like_sf"/>
</dbReference>
<reference evidence="7 8" key="1">
    <citation type="journal article" date="2014" name="Front. Microbiol.">
        <title>Population and genomic analysis of the genus Halorubrum.</title>
        <authorList>
            <person name="Fullmer M.S."/>
            <person name="Soucy S.M."/>
            <person name="Swithers K.S."/>
            <person name="Makkay A.M."/>
            <person name="Wheeler R."/>
            <person name="Ventosa A."/>
            <person name="Gogarten J.P."/>
            <person name="Papke R.T."/>
        </authorList>
    </citation>
    <scope>NUCLEOTIDE SEQUENCE [LARGE SCALE GENOMIC DNA]</scope>
    <source>
        <strain evidence="7 8">C49</strain>
    </source>
</reference>
<dbReference type="SMART" id="SM00359">
    <property type="entry name" value="PUA"/>
    <property type="match status" value="1"/>
</dbReference>
<dbReference type="Pfam" id="PF01472">
    <property type="entry name" value="PUA"/>
    <property type="match status" value="1"/>
</dbReference>
<dbReference type="InterPro" id="IPR053418">
    <property type="entry name" value="Archaeosine_synthase_1"/>
</dbReference>
<evidence type="ECO:0000256" key="2">
    <source>
        <dbReference type="ARBA" id="ARBA00008906"/>
    </source>
</evidence>
<evidence type="ECO:0000313" key="8">
    <source>
        <dbReference type="Proteomes" id="UP000222824"/>
    </source>
</evidence>
<dbReference type="Gene3D" id="3.40.50.10630">
    <property type="entry name" value="Uracil-DNA glycosylase-like"/>
    <property type="match status" value="1"/>
</dbReference>
<dbReference type="Gene3D" id="2.30.130.10">
    <property type="entry name" value="PUA domain"/>
    <property type="match status" value="1"/>
</dbReference>
<sequence>MTEYFEVHERDGAARLGELRLAEPVATPALADPFLRDAGSLWAESREVPDGDESSLTVLPHRAFPAGTREEVRESFAVDHPDVDYPSAAVVDSESAREVGADAYVLADAAGFVGHGEAFRDALVAAKESLPADTALTLSGVATPRNVALLAYAGVDLVDAALARTKGTQGMYCTADAEHFLEDLDELPCACPACAQPRAEFTRADCAEHNVNALRAELRRVRERIRAGRLRDYIEGQTRHEQWLTAAFREFDDQWGYLEERTPLMRDAEVTAATAETLDRVEIRRFADRVTSRYRNRFADQPLVLVPCSATKPYSDSQSHRQFHDAIQWRGHTVSMTSPIGVVPQELETTYPAQHYDAVVTGDWSEDEIEFVAEVLRRYLRRNDYSRVIAHVPDHGYREICERVERDPDVDAPFEYTCVGHPTSDESLGELNAALQGEPAYSKREREHNTVRALADYLLGDGAGDDLFGGRGASGASGASAEGDRYGGEADIRTTGRYPKLQVWGDDPDAGREGEPGEQLATMVPQYGTLSFTLAGARRWVESDAPTKRVEIDPFVPHGSVLAPGVVDADDDIRVGDEVVIEGPNAFAVGRAEMSGPEMVESTRGVASEVRHVDETQ</sequence>
<dbReference type="OrthoDB" id="115061at2157"/>
<dbReference type="Gene3D" id="3.10.450.90">
    <property type="entry name" value="ArcTGT, C2 domain"/>
    <property type="match status" value="1"/>
</dbReference>
<dbReference type="Proteomes" id="UP000222824">
    <property type="component" value="Unassembled WGS sequence"/>
</dbReference>
<dbReference type="SUPFAM" id="SSF88697">
    <property type="entry name" value="PUA domain-like"/>
    <property type="match status" value="1"/>
</dbReference>
<dbReference type="GO" id="GO:0016740">
    <property type="term" value="F:transferase activity"/>
    <property type="evidence" value="ECO:0007669"/>
    <property type="project" value="UniProtKB-KW"/>
</dbReference>
<dbReference type="InterPro" id="IPR004521">
    <property type="entry name" value="Uncharacterised_CHP00451"/>
</dbReference>
<dbReference type="PROSITE" id="PS50890">
    <property type="entry name" value="PUA"/>
    <property type="match status" value="1"/>
</dbReference>
<dbReference type="RefSeq" id="WP_099256572.1">
    <property type="nucleotide sequence ID" value="NZ_NHOA01000149.1"/>
</dbReference>
<feature type="region of interest" description="Disordered" evidence="5">
    <location>
        <begin position="598"/>
        <end position="617"/>
    </location>
</feature>
<dbReference type="InterPro" id="IPR002478">
    <property type="entry name" value="PUA"/>
</dbReference>
<dbReference type="NCBIfam" id="NF040592">
    <property type="entry name" value="tRNA_mod_ArcS"/>
    <property type="match status" value="1"/>
</dbReference>
<dbReference type="InterPro" id="IPR002616">
    <property type="entry name" value="tRNA_ribo_trans-like"/>
</dbReference>
<dbReference type="GO" id="GO:0003723">
    <property type="term" value="F:RNA binding"/>
    <property type="evidence" value="ECO:0007669"/>
    <property type="project" value="InterPro"/>
</dbReference>
<comment type="similarity">
    <text evidence="2">Belongs to the archaeosine synthase type 1 family.</text>
</comment>
<evidence type="ECO:0000259" key="6">
    <source>
        <dbReference type="SMART" id="SM00359"/>
    </source>
</evidence>
<keyword evidence="3" id="KW-0819">tRNA processing</keyword>
<comment type="pathway">
    <text evidence="1">tRNA modification; archaeosine-tRNA biosynthesis.</text>
</comment>
<dbReference type="GO" id="GO:0005737">
    <property type="term" value="C:cytoplasm"/>
    <property type="evidence" value="ECO:0007669"/>
    <property type="project" value="TreeGrafter"/>
</dbReference>
<keyword evidence="7" id="KW-0808">Transferase</keyword>
<feature type="compositionally biased region" description="Basic and acidic residues" evidence="5">
    <location>
        <begin position="482"/>
        <end position="492"/>
    </location>
</feature>